<keyword evidence="1" id="KW-0812">Transmembrane</keyword>
<dbReference type="RefSeq" id="WP_259479182.1">
    <property type="nucleotide sequence ID" value="NZ_BAAAQY010000004.1"/>
</dbReference>
<evidence type="ECO:0000256" key="1">
    <source>
        <dbReference type="SAM" id="Phobius"/>
    </source>
</evidence>
<dbReference type="InterPro" id="IPR001967">
    <property type="entry name" value="Peptidase_S11_N"/>
</dbReference>
<reference evidence="4" key="1">
    <citation type="journal article" date="2019" name="Int. J. Syst. Evol. Microbiol.">
        <title>The Global Catalogue of Microorganisms (GCM) 10K type strain sequencing project: providing services to taxonomists for standard genome sequencing and annotation.</title>
        <authorList>
            <consortium name="The Broad Institute Genomics Platform"/>
            <consortium name="The Broad Institute Genome Sequencing Center for Infectious Disease"/>
            <person name="Wu L."/>
            <person name="Ma J."/>
        </authorList>
    </citation>
    <scope>NUCLEOTIDE SEQUENCE [LARGE SCALE GENOMIC DNA]</scope>
    <source>
        <strain evidence="4">JCM 16117</strain>
    </source>
</reference>
<evidence type="ECO:0000259" key="2">
    <source>
        <dbReference type="Pfam" id="PF00768"/>
    </source>
</evidence>
<protein>
    <recommendedName>
        <fullName evidence="2">Peptidase S11 D-alanyl-D-alanine carboxypeptidase A N-terminal domain-containing protein</fullName>
    </recommendedName>
</protein>
<keyword evidence="4" id="KW-1185">Reference proteome</keyword>
<keyword evidence="1" id="KW-0472">Membrane</keyword>
<sequence length="422" mass="42675">MAKSSAARTALRVVGITLGVIVILGVGVYGPATLVGPLPAATAVVAELPAATPGGITPVVPETGASAIVADVATPVLASGGITEAVPIAGAAKVITALVVLAERPLLAGSSGPGIAITAEDAADYTRYVAESARAVAVSAGESWSQREVMQAMLLGSSNNHADLLARWAFGSVDAYLDAAGEWLAARGLSSIELVDATGLDEADVGTASDLARISALAFSEASIAEIMAMDDAALPGGRSTDNLAAYEQDLGYIGVSRSYTDQAGVCFLFALVPPGSGEAADGSDARLYGAFLREPDWDTLDGDLAALAASAGGAVTATPVVTAGQRFVTYTAPWGDTARAVAASTETQQLWVSTPVEYTVDAQTISTGSVGESVGTVTVTTSEGTVTSRLELDARIGDPGPLWRLTHPIPVIAAFIESRTD</sequence>
<feature type="transmembrane region" description="Helical" evidence="1">
    <location>
        <begin position="12"/>
        <end position="32"/>
    </location>
</feature>
<dbReference type="Proteomes" id="UP001500929">
    <property type="component" value="Unassembled WGS sequence"/>
</dbReference>
<evidence type="ECO:0000313" key="4">
    <source>
        <dbReference type="Proteomes" id="UP001500929"/>
    </source>
</evidence>
<evidence type="ECO:0000313" key="3">
    <source>
        <dbReference type="EMBL" id="GAA2232476.1"/>
    </source>
</evidence>
<organism evidence="3 4">
    <name type="scientific">Herbiconiux moechotypicola</name>
    <dbReference type="NCBI Taxonomy" id="637393"/>
    <lineage>
        <taxon>Bacteria</taxon>
        <taxon>Bacillati</taxon>
        <taxon>Actinomycetota</taxon>
        <taxon>Actinomycetes</taxon>
        <taxon>Micrococcales</taxon>
        <taxon>Microbacteriaceae</taxon>
        <taxon>Herbiconiux</taxon>
    </lineage>
</organism>
<accession>A0ABP5QDP7</accession>
<feature type="domain" description="Peptidase S11 D-alanyl-D-alanine carboxypeptidase A N-terminal" evidence="2">
    <location>
        <begin position="65"/>
        <end position="269"/>
    </location>
</feature>
<proteinExistence type="predicted"/>
<gene>
    <name evidence="3" type="ORF">GCM10009851_16940</name>
</gene>
<dbReference type="Pfam" id="PF00768">
    <property type="entry name" value="Peptidase_S11"/>
    <property type="match status" value="1"/>
</dbReference>
<name>A0ABP5QDP7_9MICO</name>
<comment type="caution">
    <text evidence="3">The sequence shown here is derived from an EMBL/GenBank/DDBJ whole genome shotgun (WGS) entry which is preliminary data.</text>
</comment>
<dbReference type="InterPro" id="IPR012338">
    <property type="entry name" value="Beta-lactam/transpept-like"/>
</dbReference>
<dbReference type="EMBL" id="BAAAQY010000004">
    <property type="protein sequence ID" value="GAA2232476.1"/>
    <property type="molecule type" value="Genomic_DNA"/>
</dbReference>
<keyword evidence="1" id="KW-1133">Transmembrane helix</keyword>
<dbReference type="Gene3D" id="3.40.710.10">
    <property type="entry name" value="DD-peptidase/beta-lactamase superfamily"/>
    <property type="match status" value="1"/>
</dbReference>
<dbReference type="SUPFAM" id="SSF56601">
    <property type="entry name" value="beta-lactamase/transpeptidase-like"/>
    <property type="match status" value="1"/>
</dbReference>